<dbReference type="InterPro" id="IPR023186">
    <property type="entry name" value="IUNH"/>
</dbReference>
<dbReference type="OrthoDB" id="9797882at2"/>
<dbReference type="GO" id="GO:0006152">
    <property type="term" value="P:purine nucleoside catabolic process"/>
    <property type="evidence" value="ECO:0007669"/>
    <property type="project" value="TreeGrafter"/>
</dbReference>
<dbReference type="AlphaFoldDB" id="A0A660CEX3"/>
<protein>
    <submittedName>
        <fullName evidence="4">Pyrimidine-specific ribonucleoside hydrolase</fullName>
    </submittedName>
</protein>
<keyword evidence="1 4" id="KW-0378">Hydrolase</keyword>
<organism evidence="4 5">
    <name type="scientific">Prauserella rugosa</name>
    <dbReference type="NCBI Taxonomy" id="43354"/>
    <lineage>
        <taxon>Bacteria</taxon>
        <taxon>Bacillati</taxon>
        <taxon>Actinomycetota</taxon>
        <taxon>Actinomycetes</taxon>
        <taxon>Pseudonocardiales</taxon>
        <taxon>Pseudonocardiaceae</taxon>
        <taxon>Prauserella</taxon>
    </lineage>
</organism>
<dbReference type="InterPro" id="IPR036452">
    <property type="entry name" value="Ribo_hydro-like"/>
</dbReference>
<gene>
    <name evidence="4" type="ORF">JD82_01899</name>
</gene>
<dbReference type="GO" id="GO:0005829">
    <property type="term" value="C:cytosol"/>
    <property type="evidence" value="ECO:0007669"/>
    <property type="project" value="TreeGrafter"/>
</dbReference>
<dbReference type="InterPro" id="IPR001910">
    <property type="entry name" value="Inosine/uridine_hydrolase_dom"/>
</dbReference>
<keyword evidence="5" id="KW-1185">Reference proteome</keyword>
<dbReference type="Pfam" id="PF01156">
    <property type="entry name" value="IU_nuc_hydro"/>
    <property type="match status" value="1"/>
</dbReference>
<feature type="domain" description="Inosine/uridine-preferring nucleoside hydrolase" evidence="3">
    <location>
        <begin position="5"/>
        <end position="309"/>
    </location>
</feature>
<dbReference type="PANTHER" id="PTHR12304">
    <property type="entry name" value="INOSINE-URIDINE PREFERRING NUCLEOSIDE HYDROLASE"/>
    <property type="match status" value="1"/>
</dbReference>
<proteinExistence type="predicted"/>
<dbReference type="EMBL" id="VLJV01000001">
    <property type="protein sequence ID" value="TWH20059.1"/>
    <property type="molecule type" value="Genomic_DNA"/>
</dbReference>
<name>A0A660CEX3_9PSEU</name>
<sequence>MPTKLIIDTDPGVDDAFAIALAALSDEVDLLGVTSVYGNVPLAATTINARRVLALCGRDDVPVAAGAQRPLVHRHPNEARYVHGADGLSGRSHALPEPSRPLDERDAVTLMADLLAASDEPVTIAPIGPLTNIAALLAAHPAAAEKIARIVIMGGALGHGNTTAAAEFNIWSDPEAAHRVLTGGEAPCVLVPMDLTYRCAVDAAWMTELGTSGPIGTALDALTPDYREHYRGALGWDGMVLHDAVAVAEAIRPGTLRTERVAVQVECSFGPGRGATYADRRLPALRAASAESETGAETEVAVDADLDQLRAQLLAGLRTDANVPGEDRLRTL</sequence>
<evidence type="ECO:0000313" key="4">
    <source>
        <dbReference type="EMBL" id="TWH20059.1"/>
    </source>
</evidence>
<dbReference type="RefSeq" id="WP_051757503.1">
    <property type="nucleotide sequence ID" value="NZ_JOIJ01000003.1"/>
</dbReference>
<dbReference type="Proteomes" id="UP000317303">
    <property type="component" value="Unassembled WGS sequence"/>
</dbReference>
<dbReference type="PANTHER" id="PTHR12304:SF4">
    <property type="entry name" value="URIDINE NUCLEOSIDASE"/>
    <property type="match status" value="1"/>
</dbReference>
<evidence type="ECO:0000313" key="5">
    <source>
        <dbReference type="Proteomes" id="UP000317303"/>
    </source>
</evidence>
<keyword evidence="2" id="KW-0326">Glycosidase</keyword>
<evidence type="ECO:0000256" key="1">
    <source>
        <dbReference type="ARBA" id="ARBA00022801"/>
    </source>
</evidence>
<evidence type="ECO:0000256" key="2">
    <source>
        <dbReference type="ARBA" id="ARBA00023295"/>
    </source>
</evidence>
<comment type="caution">
    <text evidence="4">The sequence shown here is derived from an EMBL/GenBank/DDBJ whole genome shotgun (WGS) entry which is preliminary data.</text>
</comment>
<dbReference type="GO" id="GO:0008477">
    <property type="term" value="F:purine nucleosidase activity"/>
    <property type="evidence" value="ECO:0007669"/>
    <property type="project" value="TreeGrafter"/>
</dbReference>
<evidence type="ECO:0000259" key="3">
    <source>
        <dbReference type="Pfam" id="PF01156"/>
    </source>
</evidence>
<dbReference type="SUPFAM" id="SSF53590">
    <property type="entry name" value="Nucleoside hydrolase"/>
    <property type="match status" value="1"/>
</dbReference>
<reference evidence="4 5" key="1">
    <citation type="submission" date="2019-07" db="EMBL/GenBank/DDBJ databases">
        <title>R&amp;d 2014.</title>
        <authorList>
            <person name="Klenk H.-P."/>
        </authorList>
    </citation>
    <scope>NUCLEOTIDE SEQUENCE [LARGE SCALE GENOMIC DNA]</scope>
    <source>
        <strain evidence="4 5">DSM 43194</strain>
    </source>
</reference>
<accession>A0A660CEX3</accession>
<dbReference type="Gene3D" id="3.90.245.10">
    <property type="entry name" value="Ribonucleoside hydrolase-like"/>
    <property type="match status" value="1"/>
</dbReference>